<keyword evidence="2" id="KW-1185">Reference proteome</keyword>
<name>A0ABR4AH79_9LECA</name>
<accession>A0ABR4AH79</accession>
<dbReference type="Gene3D" id="3.40.50.150">
    <property type="entry name" value="Vaccinia Virus protein VP39"/>
    <property type="match status" value="1"/>
</dbReference>
<sequence>MSPAQRMPSEGDGYYLGRDYVSSSRLNLMHYLWKDVLGYSIHPDIPVQDSEDFRIADVGTGTGIWLIDLSRQLHSARLDGFDISTDQFPPKQWLPENMSLHTLDILKPIPEEFKGKYDVVHARLLLPLVKNNDPTPVLKNMFSLLKPGGYLQWSDHNVTTWSIVTASPELGSSKVRAMIEETDKLAPSKLNWLSQLPYNFIKQGLQDVSHRLHPPPPDLRLFLAQVHCVFAEEINLVAMGSNGADHGVPSNRRQIQEAAKEAQEGAAIQYVFECTVGRKPVA</sequence>
<protein>
    <recommendedName>
        <fullName evidence="3">S-adenosyl-L-methionine-dependent methyltransferase</fullName>
    </recommendedName>
</protein>
<dbReference type="InterPro" id="IPR029063">
    <property type="entry name" value="SAM-dependent_MTases_sf"/>
</dbReference>
<dbReference type="PANTHER" id="PTHR43591">
    <property type="entry name" value="METHYLTRANSFERASE"/>
    <property type="match status" value="1"/>
</dbReference>
<evidence type="ECO:0008006" key="3">
    <source>
        <dbReference type="Google" id="ProtNLM"/>
    </source>
</evidence>
<gene>
    <name evidence="1" type="ORF">N7G274_004517</name>
</gene>
<organism evidence="1 2">
    <name type="scientific">Stereocaulon virgatum</name>
    <dbReference type="NCBI Taxonomy" id="373712"/>
    <lineage>
        <taxon>Eukaryota</taxon>
        <taxon>Fungi</taxon>
        <taxon>Dikarya</taxon>
        <taxon>Ascomycota</taxon>
        <taxon>Pezizomycotina</taxon>
        <taxon>Lecanoromycetes</taxon>
        <taxon>OSLEUM clade</taxon>
        <taxon>Lecanoromycetidae</taxon>
        <taxon>Lecanorales</taxon>
        <taxon>Lecanorineae</taxon>
        <taxon>Stereocaulaceae</taxon>
        <taxon>Stereocaulon</taxon>
    </lineage>
</organism>
<reference evidence="1 2" key="1">
    <citation type="submission" date="2024-09" db="EMBL/GenBank/DDBJ databases">
        <title>Rethinking Asexuality: The Enigmatic Case of Functional Sexual Genes in Lepraria (Stereocaulaceae).</title>
        <authorList>
            <person name="Doellman M."/>
            <person name="Sun Y."/>
            <person name="Barcenas-Pena A."/>
            <person name="Lumbsch H.T."/>
            <person name="Grewe F."/>
        </authorList>
    </citation>
    <scope>NUCLEOTIDE SEQUENCE [LARGE SCALE GENOMIC DNA]</scope>
    <source>
        <strain evidence="1 2">Mercado 3170</strain>
    </source>
</reference>
<dbReference type="Proteomes" id="UP001590950">
    <property type="component" value="Unassembled WGS sequence"/>
</dbReference>
<dbReference type="PANTHER" id="PTHR43591:SF110">
    <property type="entry name" value="RHODANESE DOMAIN-CONTAINING PROTEIN"/>
    <property type="match status" value="1"/>
</dbReference>
<dbReference type="EMBL" id="JBEFKJ010000013">
    <property type="protein sequence ID" value="KAL2042758.1"/>
    <property type="molecule type" value="Genomic_DNA"/>
</dbReference>
<dbReference type="SUPFAM" id="SSF53335">
    <property type="entry name" value="S-adenosyl-L-methionine-dependent methyltransferases"/>
    <property type="match status" value="1"/>
</dbReference>
<comment type="caution">
    <text evidence="1">The sequence shown here is derived from an EMBL/GenBank/DDBJ whole genome shotgun (WGS) entry which is preliminary data.</text>
</comment>
<dbReference type="CDD" id="cd02440">
    <property type="entry name" value="AdoMet_MTases"/>
    <property type="match status" value="1"/>
</dbReference>
<evidence type="ECO:0000313" key="1">
    <source>
        <dbReference type="EMBL" id="KAL2042758.1"/>
    </source>
</evidence>
<dbReference type="Pfam" id="PF13489">
    <property type="entry name" value="Methyltransf_23"/>
    <property type="match status" value="1"/>
</dbReference>
<proteinExistence type="predicted"/>
<evidence type="ECO:0000313" key="2">
    <source>
        <dbReference type="Proteomes" id="UP001590950"/>
    </source>
</evidence>